<organism evidence="1">
    <name type="scientific">Candidatus Moduliflexus flocculans</name>
    <dbReference type="NCBI Taxonomy" id="1499966"/>
    <lineage>
        <taxon>Bacteria</taxon>
        <taxon>Candidatus Moduliflexota</taxon>
        <taxon>Candidatus Moduliflexia</taxon>
        <taxon>Candidatus Moduliflexales</taxon>
        <taxon>Candidatus Moduliflexaceae</taxon>
    </lineage>
</organism>
<dbReference type="InterPro" id="IPR015943">
    <property type="entry name" value="WD40/YVTN_repeat-like_dom_sf"/>
</dbReference>
<dbReference type="Gene3D" id="2.130.10.10">
    <property type="entry name" value="YVTN repeat-like/Quinoprotein amine dehydrogenase"/>
    <property type="match status" value="2"/>
</dbReference>
<reference evidence="1" key="1">
    <citation type="journal article" date="2015" name="PeerJ">
        <title>First genomic representation of candidate bacterial phylum KSB3 points to enhanced environmental sensing as a trigger of wastewater bulking.</title>
        <authorList>
            <person name="Sekiguchi Y."/>
            <person name="Ohashi A."/>
            <person name="Parks D.H."/>
            <person name="Yamauchi T."/>
            <person name="Tyson G.W."/>
            <person name="Hugenholtz P."/>
        </authorList>
    </citation>
    <scope>NUCLEOTIDE SEQUENCE [LARGE SCALE GENOMIC DNA]</scope>
</reference>
<gene>
    <name evidence="1" type="ORF">U14_00482</name>
</gene>
<dbReference type="HOGENOM" id="CLU_425574_0_0_0"/>
<name>A0A0S6VQ15_9BACT</name>
<evidence type="ECO:0000313" key="1">
    <source>
        <dbReference type="EMBL" id="GAK49261.1"/>
    </source>
</evidence>
<protein>
    <submittedName>
        <fullName evidence="1">WD40 repeat, subgroup</fullName>
    </submittedName>
</protein>
<dbReference type="Proteomes" id="UP000030700">
    <property type="component" value="Unassembled WGS sequence"/>
</dbReference>
<accession>A0A0S6VQ15</accession>
<keyword evidence="2" id="KW-1185">Reference proteome</keyword>
<dbReference type="SUPFAM" id="SSF50998">
    <property type="entry name" value="Quinoprotein alcohol dehydrogenase-like"/>
    <property type="match status" value="1"/>
</dbReference>
<dbReference type="Gene3D" id="1.25.10.10">
    <property type="entry name" value="Leucine-rich Repeat Variant"/>
    <property type="match status" value="1"/>
</dbReference>
<dbReference type="STRING" id="1499966.U14_00482"/>
<dbReference type="InterPro" id="IPR011989">
    <property type="entry name" value="ARM-like"/>
</dbReference>
<dbReference type="EMBL" id="DF820455">
    <property type="protein sequence ID" value="GAK49261.1"/>
    <property type="molecule type" value="Genomic_DNA"/>
</dbReference>
<sequence>MYLETAAQVREMFAHAPYDELERAIESAWCDYTLAGSIADSLRARPEEAFWLAKSALNSSHLVIQYTALLVLQTISADQAQADAAKPLLREHIEQAKQGKFQRDEPAWHYWEETLAKIEGRHDAYLTEKHAQYRHLEPHVAQITNGKKANRLNAIQMLEQTKDPYFTKTIARALDDAEDKNVKAALNALATIRGFDAIPQIAGMLRGFWSRQALETLAALGDRSALTYIFETLENSAAPSYILDLLPQYGHLAIQPLIAALKKFDHPEEYKNGLASVVAILRCDALAEALLVEAEQDADLSEKIVHLLEKMYPKQLKKPSAKKSLTTIAPIVFSAFGGRTFEIGARGTFAITPEGKSLASLMLGKGVTVLDTRTGERRGSLAMNGSPHAMSLSPNGAYLLTATYTDRHEYLAQVWKWGEWEQSLAALAHPLEINTLTMSWDARFLLIGDTEKVRVVECGTWRDVFTFTGHPVEPVSQPFVITAGNTNYRSFTFLQALPNSSFVLIGDWLGWLSVLEMETWRETAWLKSDSWAPKFAELSADGSRLVHAGHAGIHVWDTTTWQTLYSAVAPTGFDYMTLTPDGRYLVAEKSKKIRFFDMQTWKEAFAFDSAPVGQLLVTPDSRELFLSSSFKIKAWSLALLYSV</sequence>
<dbReference type="InterPro" id="IPR011047">
    <property type="entry name" value="Quinoprotein_ADH-like_sf"/>
</dbReference>
<evidence type="ECO:0000313" key="2">
    <source>
        <dbReference type="Proteomes" id="UP000030700"/>
    </source>
</evidence>
<dbReference type="AlphaFoldDB" id="A0A0S6VQ15"/>
<proteinExistence type="predicted"/>